<dbReference type="EMBL" id="SLWK01000018">
    <property type="protein sequence ID" value="TCO04435.1"/>
    <property type="molecule type" value="Genomic_DNA"/>
</dbReference>
<evidence type="ECO:0000313" key="1">
    <source>
        <dbReference type="EMBL" id="TCO04435.1"/>
    </source>
</evidence>
<comment type="caution">
    <text evidence="1">The sequence shown here is derived from an EMBL/GenBank/DDBJ whole genome shotgun (WGS) entry which is preliminary data.</text>
</comment>
<dbReference type="Proteomes" id="UP000295221">
    <property type="component" value="Unassembled WGS sequence"/>
</dbReference>
<keyword evidence="2" id="KW-1185">Reference proteome</keyword>
<gene>
    <name evidence="1" type="ORF">EV194_11824</name>
</gene>
<protein>
    <submittedName>
        <fullName evidence="1">TolB-like protein</fullName>
    </submittedName>
</protein>
<accession>A0A4R2G965</accession>
<proteinExistence type="predicted"/>
<dbReference type="AlphaFoldDB" id="A0A4R2G965"/>
<sequence length="358" mass="41449">MKTLSFALIYLIFNTLIFHACSRHEEMSHTDFPIEKNILFEEHKISALLGTPMDMVIMNDYVIVLDGTTDMFFHIFSKDNFNYSGSIIRKGGGPNEEYVIFPYFKKIGKNMILYQSADNLKIIEINRSNDFLDIAPNKRYHLPTSSLSDVDFFLINDQIFSSSSQRISSKDYSVINKETGDSFEWGGSVPLLNERVDPQFIPMINQKLTTVNIEKNLIASVYNMLPLLRIYSLDNEIPLIELKMADATINRQIFLKDLDLGGSKQPINYYHRIKSTDEYIYALYGGFSVSEYFKEGEMPHVFDFSKEIHIWEWDGTPVMKLKLDRPVFSFDVTHDNKKIIATSVVDVEKLFVTEIPWQ</sequence>
<organism evidence="1 2">
    <name type="scientific">Natronoflexus pectinivorans</name>
    <dbReference type="NCBI Taxonomy" id="682526"/>
    <lineage>
        <taxon>Bacteria</taxon>
        <taxon>Pseudomonadati</taxon>
        <taxon>Bacteroidota</taxon>
        <taxon>Bacteroidia</taxon>
        <taxon>Marinilabiliales</taxon>
        <taxon>Marinilabiliaceae</taxon>
        <taxon>Natronoflexus</taxon>
    </lineage>
</organism>
<dbReference type="RefSeq" id="WP_165921916.1">
    <property type="nucleotide sequence ID" value="NZ_SLWK01000018.1"/>
</dbReference>
<dbReference type="Pfam" id="PF15869">
    <property type="entry name" value="TolB_like"/>
    <property type="match status" value="1"/>
</dbReference>
<reference evidence="1 2" key="1">
    <citation type="submission" date="2019-03" db="EMBL/GenBank/DDBJ databases">
        <title>Genomic Encyclopedia of Type Strains, Phase IV (KMG-IV): sequencing the most valuable type-strain genomes for metagenomic binning, comparative biology and taxonomic classification.</title>
        <authorList>
            <person name="Goeker M."/>
        </authorList>
    </citation>
    <scope>NUCLEOTIDE SEQUENCE [LARGE SCALE GENOMIC DNA]</scope>
    <source>
        <strain evidence="1 2">DSM 24179</strain>
    </source>
</reference>
<evidence type="ECO:0000313" key="2">
    <source>
        <dbReference type="Proteomes" id="UP000295221"/>
    </source>
</evidence>
<name>A0A4R2G965_9BACT</name>